<dbReference type="EMBL" id="CP025431">
    <property type="protein sequence ID" value="AUH66637.1"/>
    <property type="molecule type" value="Genomic_DNA"/>
</dbReference>
<keyword evidence="3 8" id="KW-0813">Transport</keyword>
<dbReference type="KEGG" id="pzh:CX676_20245"/>
<feature type="transmembrane region" description="Helical" evidence="9">
    <location>
        <begin position="113"/>
        <end position="137"/>
    </location>
</feature>
<dbReference type="InterPro" id="IPR003784">
    <property type="entry name" value="BioY"/>
</dbReference>
<evidence type="ECO:0000256" key="8">
    <source>
        <dbReference type="PIRNR" id="PIRNR016661"/>
    </source>
</evidence>
<evidence type="ECO:0000256" key="5">
    <source>
        <dbReference type="ARBA" id="ARBA00022692"/>
    </source>
</evidence>
<comment type="subcellular location">
    <subcellularLocation>
        <location evidence="1 8">Cell membrane</location>
        <topology evidence="1 8">Multi-pass membrane protein</topology>
    </subcellularLocation>
</comment>
<evidence type="ECO:0000256" key="4">
    <source>
        <dbReference type="ARBA" id="ARBA00022475"/>
    </source>
</evidence>
<sequence>MERDLARIALFAALIAALGLVPQITLGFGVPITAQTLGVMLAGAVLGAWRGAAAAALLLLLVALGLPLLSGGRGGLGVFVGPTAGFALGFPVAAFATGLFVEHVRLRSAGLTAGLGAVFGGILILYLLGATGLSLVIDKPLAEAFKLVAVFIPGDLLKAVITGLLVQALAQARPQALDWYRGRAAAGARRL</sequence>
<keyword evidence="6 9" id="KW-1133">Transmembrane helix</keyword>
<keyword evidence="7 8" id="KW-0472">Membrane</keyword>
<comment type="similarity">
    <text evidence="2 8">Belongs to the BioY family.</text>
</comment>
<keyword evidence="11" id="KW-1185">Reference proteome</keyword>
<evidence type="ECO:0000313" key="10">
    <source>
        <dbReference type="EMBL" id="AUH66637.1"/>
    </source>
</evidence>
<evidence type="ECO:0000256" key="7">
    <source>
        <dbReference type="ARBA" id="ARBA00023136"/>
    </source>
</evidence>
<geneLocation type="plasmid" evidence="11">
    <name>ppz01</name>
</geneLocation>
<keyword evidence="4 8" id="KW-1003">Cell membrane</keyword>
<dbReference type="PIRSF" id="PIRSF016661">
    <property type="entry name" value="BioY"/>
    <property type="match status" value="1"/>
</dbReference>
<proteinExistence type="inferred from homology"/>
<accession>A0A2H5F524</accession>
<dbReference type="AlphaFoldDB" id="A0A2H5F524"/>
<organism evidence="10 11">
    <name type="scientific">Paracoccus zhejiangensis</name>
    <dbReference type="NCBI Taxonomy" id="1077935"/>
    <lineage>
        <taxon>Bacteria</taxon>
        <taxon>Pseudomonadati</taxon>
        <taxon>Pseudomonadota</taxon>
        <taxon>Alphaproteobacteria</taxon>
        <taxon>Rhodobacterales</taxon>
        <taxon>Paracoccaceae</taxon>
        <taxon>Paracoccus</taxon>
    </lineage>
</organism>
<feature type="transmembrane region" description="Helical" evidence="9">
    <location>
        <begin position="39"/>
        <end position="64"/>
    </location>
</feature>
<evidence type="ECO:0000256" key="3">
    <source>
        <dbReference type="ARBA" id="ARBA00022448"/>
    </source>
</evidence>
<keyword evidence="5 9" id="KW-0812">Transmembrane</keyword>
<dbReference type="PANTHER" id="PTHR34295">
    <property type="entry name" value="BIOTIN TRANSPORTER BIOY"/>
    <property type="match status" value="1"/>
</dbReference>
<feature type="transmembrane region" description="Helical" evidence="9">
    <location>
        <begin position="76"/>
        <end position="101"/>
    </location>
</feature>
<dbReference type="Proteomes" id="UP000234530">
    <property type="component" value="Plasmid pPZ01"/>
</dbReference>
<keyword evidence="10" id="KW-0614">Plasmid</keyword>
<dbReference type="Gene3D" id="1.10.1760.20">
    <property type="match status" value="1"/>
</dbReference>
<dbReference type="GO" id="GO:0015225">
    <property type="term" value="F:biotin transmembrane transporter activity"/>
    <property type="evidence" value="ECO:0007669"/>
    <property type="project" value="UniProtKB-UniRule"/>
</dbReference>
<evidence type="ECO:0000256" key="1">
    <source>
        <dbReference type="ARBA" id="ARBA00004651"/>
    </source>
</evidence>
<protein>
    <recommendedName>
        <fullName evidence="8">Biotin transporter</fullName>
    </recommendedName>
</protein>
<name>A0A2H5F524_9RHOB</name>
<dbReference type="GO" id="GO:0005886">
    <property type="term" value="C:plasma membrane"/>
    <property type="evidence" value="ECO:0007669"/>
    <property type="project" value="UniProtKB-SubCell"/>
</dbReference>
<dbReference type="PANTHER" id="PTHR34295:SF4">
    <property type="entry name" value="BIOTIN TRANSPORTER BIOY-RELATED"/>
    <property type="match status" value="1"/>
</dbReference>
<dbReference type="RefSeq" id="WP_101754608.1">
    <property type="nucleotide sequence ID" value="NZ_CP025431.1"/>
</dbReference>
<evidence type="ECO:0000256" key="2">
    <source>
        <dbReference type="ARBA" id="ARBA00010692"/>
    </source>
</evidence>
<evidence type="ECO:0000313" key="11">
    <source>
        <dbReference type="Proteomes" id="UP000234530"/>
    </source>
</evidence>
<reference evidence="10 11" key="1">
    <citation type="journal article" date="2013" name="Antonie Van Leeuwenhoek">
        <title>Paracoccus zhejiangensis sp. nov., isolated from activated sludge in wastewater-treatment system.</title>
        <authorList>
            <person name="Wu Z.G."/>
            <person name="Zhang D.F."/>
            <person name="Liu Y.L."/>
            <person name="Wang F."/>
            <person name="Jiang X."/>
            <person name="Li C."/>
            <person name="Li S.P."/>
            <person name="Hong Q."/>
            <person name="Li W.J."/>
        </authorList>
    </citation>
    <scope>NUCLEOTIDE SEQUENCE [LARGE SCALE GENOMIC DNA]</scope>
    <source>
        <strain evidence="10 11">J6</strain>
        <plasmid evidence="11">Plasmid ppz01</plasmid>
    </source>
</reference>
<dbReference type="Pfam" id="PF02632">
    <property type="entry name" value="BioY"/>
    <property type="match status" value="1"/>
</dbReference>
<evidence type="ECO:0000256" key="9">
    <source>
        <dbReference type="SAM" id="Phobius"/>
    </source>
</evidence>
<dbReference type="OrthoDB" id="9803495at2"/>
<gene>
    <name evidence="10" type="ORF">CX676_20245</name>
</gene>
<evidence type="ECO:0000256" key="6">
    <source>
        <dbReference type="ARBA" id="ARBA00022989"/>
    </source>
</evidence>